<keyword evidence="3" id="KW-1185">Reference proteome</keyword>
<name>A0A9P5IWJ0_9HELO</name>
<feature type="compositionally biased region" description="Low complexity" evidence="1">
    <location>
        <begin position="33"/>
        <end position="42"/>
    </location>
</feature>
<comment type="caution">
    <text evidence="2">The sequence shown here is derived from an EMBL/GenBank/DDBJ whole genome shotgun (WGS) entry which is preliminary data.</text>
</comment>
<proteinExistence type="predicted"/>
<feature type="region of interest" description="Disordered" evidence="1">
    <location>
        <begin position="1"/>
        <end position="47"/>
    </location>
</feature>
<feature type="region of interest" description="Disordered" evidence="1">
    <location>
        <begin position="184"/>
        <end position="203"/>
    </location>
</feature>
<dbReference type="GeneID" id="62144735"/>
<dbReference type="AlphaFoldDB" id="A0A9P5IWJ0"/>
<evidence type="ECO:0000313" key="3">
    <source>
        <dbReference type="Proteomes" id="UP000710849"/>
    </source>
</evidence>
<gene>
    <name evidence="2" type="ORF">EAE97_001146</name>
</gene>
<sequence length="503" mass="57031">MHDQNSNSYDEHGITQDNYTGFPPAYIPPNNPPSQNSHSDPPSQRPFQPQLLEYCRQQQPFEEGLDIFSQHNSLEHRQLYQPQTLVQQEVPSQYLTPQPSSEPPLFSLPLVQSSQFQLIPQSQPLSQLQGSIGLDVMTSFETQSQSSVQSHPQMPTGFSSGSMQNFEMSAMSEVETPQQDIVPNAFGAQDSSHNDLPGQDTPRLSKSHLVSIETTENDRKRDLVSAFRDRLLSRSYFLIRWNEDLERGVSALILEALDDVHMAIGRMWPALSTFNIKVEYSTLIDSQKQDSSMAQRTFEYRLENRLTQLLQNLGCDLHRICSIREDLMSIYNKKVSEIADRIGIQPLLNQICSTGKKAIFLCRARGKHIGNIYRGHFYFSVETKERKQVHVPLKIPFYIYGIFRSSGVMDHGDVFEVTGQVSEDGNDQLLRIVMAHMSCKANDMVYIRNAGYHGKIMTPDGILLVDIRAAGPRPRAIYSTHELRYVVDSHTTLARILAGDLDV</sequence>
<feature type="compositionally biased region" description="Basic and acidic residues" evidence="1">
    <location>
        <begin position="1"/>
        <end position="14"/>
    </location>
</feature>
<evidence type="ECO:0000256" key="1">
    <source>
        <dbReference type="SAM" id="MobiDB-lite"/>
    </source>
</evidence>
<dbReference type="Proteomes" id="UP000710849">
    <property type="component" value="Unassembled WGS sequence"/>
</dbReference>
<dbReference type="RefSeq" id="XP_038737557.1">
    <property type="nucleotide sequence ID" value="XM_038871656.1"/>
</dbReference>
<reference evidence="2 3" key="1">
    <citation type="journal article" date="2020" name="Genome Biol. Evol.">
        <title>Comparative genomics of Sclerotiniaceae.</title>
        <authorList>
            <person name="Valero Jimenez C.A."/>
            <person name="Steentjes M."/>
            <person name="Scholten O.E."/>
            <person name="Van Kan J.A.L."/>
        </authorList>
    </citation>
    <scope>NUCLEOTIDE SEQUENCE [LARGE SCALE GENOMIC DNA]</scope>
    <source>
        <strain evidence="2 3">MUCL 94</strain>
    </source>
</reference>
<organism evidence="2 3">
    <name type="scientific">Botrytis byssoidea</name>
    <dbReference type="NCBI Taxonomy" id="139641"/>
    <lineage>
        <taxon>Eukaryota</taxon>
        <taxon>Fungi</taxon>
        <taxon>Dikarya</taxon>
        <taxon>Ascomycota</taxon>
        <taxon>Pezizomycotina</taxon>
        <taxon>Leotiomycetes</taxon>
        <taxon>Helotiales</taxon>
        <taxon>Sclerotiniaceae</taxon>
        <taxon>Botrytis</taxon>
    </lineage>
</organism>
<evidence type="ECO:0000313" key="2">
    <source>
        <dbReference type="EMBL" id="KAF7953747.1"/>
    </source>
</evidence>
<accession>A0A9P5IWJ0</accession>
<protein>
    <submittedName>
        <fullName evidence="2">Uncharacterized protein</fullName>
    </submittedName>
</protein>
<dbReference type="EMBL" id="RCSW01000002">
    <property type="protein sequence ID" value="KAF7953747.1"/>
    <property type="molecule type" value="Genomic_DNA"/>
</dbReference>